<dbReference type="Proteomes" id="UP001195483">
    <property type="component" value="Unassembled WGS sequence"/>
</dbReference>
<name>A0AAE0VH65_9BIVA</name>
<feature type="non-terminal residue" evidence="2">
    <location>
        <position position="51"/>
    </location>
</feature>
<proteinExistence type="predicted"/>
<protein>
    <submittedName>
        <fullName evidence="2">Uncharacterized protein</fullName>
    </submittedName>
</protein>
<evidence type="ECO:0000313" key="3">
    <source>
        <dbReference type="Proteomes" id="UP001195483"/>
    </source>
</evidence>
<dbReference type="AlphaFoldDB" id="A0AAE0VH65"/>
<evidence type="ECO:0000256" key="1">
    <source>
        <dbReference type="SAM" id="MobiDB-lite"/>
    </source>
</evidence>
<feature type="compositionally biased region" description="Polar residues" evidence="1">
    <location>
        <begin position="21"/>
        <end position="32"/>
    </location>
</feature>
<keyword evidence="3" id="KW-1185">Reference proteome</keyword>
<comment type="caution">
    <text evidence="2">The sequence shown here is derived from an EMBL/GenBank/DDBJ whole genome shotgun (WGS) entry which is preliminary data.</text>
</comment>
<reference evidence="2" key="3">
    <citation type="submission" date="2023-05" db="EMBL/GenBank/DDBJ databases">
        <authorList>
            <person name="Smith C.H."/>
        </authorList>
    </citation>
    <scope>NUCLEOTIDE SEQUENCE</scope>
    <source>
        <strain evidence="2">CHS0354</strain>
        <tissue evidence="2">Mantle</tissue>
    </source>
</reference>
<organism evidence="2 3">
    <name type="scientific">Potamilus streckersoni</name>
    <dbReference type="NCBI Taxonomy" id="2493646"/>
    <lineage>
        <taxon>Eukaryota</taxon>
        <taxon>Metazoa</taxon>
        <taxon>Spiralia</taxon>
        <taxon>Lophotrochozoa</taxon>
        <taxon>Mollusca</taxon>
        <taxon>Bivalvia</taxon>
        <taxon>Autobranchia</taxon>
        <taxon>Heteroconchia</taxon>
        <taxon>Palaeoheterodonta</taxon>
        <taxon>Unionida</taxon>
        <taxon>Unionoidea</taxon>
        <taxon>Unionidae</taxon>
        <taxon>Ambleminae</taxon>
        <taxon>Lampsilini</taxon>
        <taxon>Potamilus</taxon>
    </lineage>
</organism>
<feature type="compositionally biased region" description="Polar residues" evidence="1">
    <location>
        <begin position="41"/>
        <end position="51"/>
    </location>
</feature>
<accession>A0AAE0VH65</accession>
<feature type="region of interest" description="Disordered" evidence="1">
    <location>
        <begin position="21"/>
        <end position="51"/>
    </location>
</feature>
<evidence type="ECO:0000313" key="2">
    <source>
        <dbReference type="EMBL" id="KAK3576722.1"/>
    </source>
</evidence>
<reference evidence="2" key="1">
    <citation type="journal article" date="2021" name="Genome Biol. Evol.">
        <title>A High-Quality Reference Genome for a Parasitic Bivalve with Doubly Uniparental Inheritance (Bivalvia: Unionida).</title>
        <authorList>
            <person name="Smith C.H."/>
        </authorList>
    </citation>
    <scope>NUCLEOTIDE SEQUENCE</scope>
    <source>
        <strain evidence="2">CHS0354</strain>
    </source>
</reference>
<dbReference type="EMBL" id="JAEAOA010000394">
    <property type="protein sequence ID" value="KAK3576722.1"/>
    <property type="molecule type" value="Genomic_DNA"/>
</dbReference>
<reference evidence="2" key="2">
    <citation type="journal article" date="2021" name="Genome Biol. Evol.">
        <title>Developing a high-quality reference genome for a parasitic bivalve with doubly uniparental inheritance (Bivalvia: Unionida).</title>
        <authorList>
            <person name="Smith C.H."/>
        </authorList>
    </citation>
    <scope>NUCLEOTIDE SEQUENCE</scope>
    <source>
        <strain evidence="2">CHS0354</strain>
        <tissue evidence="2">Mantle</tissue>
    </source>
</reference>
<sequence>MTPTHWTTKRVCNNHLDLTNLTSGPFPTSSAGKQVKPIKQIDSTNVANISD</sequence>
<gene>
    <name evidence="2" type="ORF">CHS0354_005557</name>
</gene>